<dbReference type="AlphaFoldDB" id="A0A2G9V0V4"/>
<name>A0A2G9V0V4_TELCI</name>
<feature type="domain" description="Rab-GAP TBC" evidence="1">
    <location>
        <begin position="28"/>
        <end position="72"/>
    </location>
</feature>
<dbReference type="Pfam" id="PF00566">
    <property type="entry name" value="RabGAP-TBC"/>
    <property type="match status" value="1"/>
</dbReference>
<reference evidence="2 3" key="1">
    <citation type="submission" date="2015-09" db="EMBL/GenBank/DDBJ databases">
        <title>Draft genome of the parasitic nematode Teladorsagia circumcincta isolate WARC Sus (inbred).</title>
        <authorList>
            <person name="Mitreva M."/>
        </authorList>
    </citation>
    <scope>NUCLEOTIDE SEQUENCE [LARGE SCALE GENOMIC DNA]</scope>
    <source>
        <strain evidence="2 3">S</strain>
    </source>
</reference>
<sequence length="138" mass="15752">MGLRLDTPDRFENEDVRAIMQTAPIELKEVLKELLEEHFPLVAAHLNSLDIDLATITLNWFLALFFDAVPFNVRGPQDHPVRTAVDFGAQGKRPRGAAKERWREKKNLTEIRATAEDALDRTTWRRLTKTADSATARD</sequence>
<evidence type="ECO:0000313" key="3">
    <source>
        <dbReference type="Proteomes" id="UP000230423"/>
    </source>
</evidence>
<evidence type="ECO:0000259" key="1">
    <source>
        <dbReference type="Pfam" id="PF00566"/>
    </source>
</evidence>
<dbReference type="InterPro" id="IPR035969">
    <property type="entry name" value="Rab-GAP_TBC_sf"/>
</dbReference>
<dbReference type="Proteomes" id="UP000230423">
    <property type="component" value="Unassembled WGS sequence"/>
</dbReference>
<accession>A0A2G9V0V4</accession>
<dbReference type="OrthoDB" id="5866194at2759"/>
<evidence type="ECO:0000313" key="2">
    <source>
        <dbReference type="EMBL" id="PIO76026.1"/>
    </source>
</evidence>
<protein>
    <recommendedName>
        <fullName evidence="1">Rab-GAP TBC domain-containing protein</fullName>
    </recommendedName>
</protein>
<dbReference type="EMBL" id="KZ345085">
    <property type="protein sequence ID" value="PIO76026.1"/>
    <property type="molecule type" value="Genomic_DNA"/>
</dbReference>
<dbReference type="SUPFAM" id="SSF47923">
    <property type="entry name" value="Ypt/Rab-GAP domain of gyp1p"/>
    <property type="match status" value="1"/>
</dbReference>
<keyword evidence="3" id="KW-1185">Reference proteome</keyword>
<organism evidence="2 3">
    <name type="scientific">Teladorsagia circumcincta</name>
    <name type="common">Brown stomach worm</name>
    <name type="synonym">Ostertagia circumcincta</name>
    <dbReference type="NCBI Taxonomy" id="45464"/>
    <lineage>
        <taxon>Eukaryota</taxon>
        <taxon>Metazoa</taxon>
        <taxon>Ecdysozoa</taxon>
        <taxon>Nematoda</taxon>
        <taxon>Chromadorea</taxon>
        <taxon>Rhabditida</taxon>
        <taxon>Rhabditina</taxon>
        <taxon>Rhabditomorpha</taxon>
        <taxon>Strongyloidea</taxon>
        <taxon>Trichostrongylidae</taxon>
        <taxon>Teladorsagia</taxon>
    </lineage>
</organism>
<gene>
    <name evidence="2" type="ORF">TELCIR_01917</name>
</gene>
<dbReference type="InterPro" id="IPR000195">
    <property type="entry name" value="Rab-GAP-TBC_dom"/>
</dbReference>
<dbReference type="Gene3D" id="1.10.472.80">
    <property type="entry name" value="Ypt/Rab-GAP domain of gyp1p, domain 3"/>
    <property type="match status" value="1"/>
</dbReference>
<proteinExistence type="predicted"/>